<dbReference type="EMBL" id="JABBWG010000367">
    <property type="protein sequence ID" value="KAG1794709.1"/>
    <property type="molecule type" value="Genomic_DNA"/>
</dbReference>
<dbReference type="GeneID" id="64631518"/>
<dbReference type="InterPro" id="IPR024983">
    <property type="entry name" value="CHAT_dom"/>
</dbReference>
<dbReference type="OrthoDB" id="9991317at2759"/>
<proteinExistence type="predicted"/>
<sequence>MQFSGFRSVIGSMWSVDDKVARRVVSAFYCNLIQVNGFGEIRLHARCSSAAQGFEVVGQQDSVRTADCIVHIVC</sequence>
<dbReference type="AlphaFoldDB" id="A0A9P7AR96"/>
<dbReference type="Proteomes" id="UP000807769">
    <property type="component" value="Unassembled WGS sequence"/>
</dbReference>
<feature type="domain" description="CHAT" evidence="1">
    <location>
        <begin position="4"/>
        <end position="34"/>
    </location>
</feature>
<evidence type="ECO:0000259" key="1">
    <source>
        <dbReference type="Pfam" id="PF12770"/>
    </source>
</evidence>
<gene>
    <name evidence="2" type="ORF">BJ212DRAFT_1412407</name>
</gene>
<dbReference type="RefSeq" id="XP_041185149.1">
    <property type="nucleotide sequence ID" value="XM_041337502.1"/>
</dbReference>
<organism evidence="2 3">
    <name type="scientific">Suillus subaureus</name>
    <dbReference type="NCBI Taxonomy" id="48587"/>
    <lineage>
        <taxon>Eukaryota</taxon>
        <taxon>Fungi</taxon>
        <taxon>Dikarya</taxon>
        <taxon>Basidiomycota</taxon>
        <taxon>Agaricomycotina</taxon>
        <taxon>Agaricomycetes</taxon>
        <taxon>Agaricomycetidae</taxon>
        <taxon>Boletales</taxon>
        <taxon>Suillineae</taxon>
        <taxon>Suillaceae</taxon>
        <taxon>Suillus</taxon>
    </lineage>
</organism>
<evidence type="ECO:0000313" key="3">
    <source>
        <dbReference type="Proteomes" id="UP000807769"/>
    </source>
</evidence>
<name>A0A9P7AR96_9AGAM</name>
<comment type="caution">
    <text evidence="2">The sequence shown here is derived from an EMBL/GenBank/DDBJ whole genome shotgun (WGS) entry which is preliminary data.</text>
</comment>
<dbReference type="Pfam" id="PF12770">
    <property type="entry name" value="CHAT"/>
    <property type="match status" value="1"/>
</dbReference>
<reference evidence="2" key="1">
    <citation type="journal article" date="2020" name="New Phytol.">
        <title>Comparative genomics reveals dynamic genome evolution in host specialist ectomycorrhizal fungi.</title>
        <authorList>
            <person name="Lofgren L.A."/>
            <person name="Nguyen N.H."/>
            <person name="Vilgalys R."/>
            <person name="Ruytinx J."/>
            <person name="Liao H.L."/>
            <person name="Branco S."/>
            <person name="Kuo A."/>
            <person name="LaButti K."/>
            <person name="Lipzen A."/>
            <person name="Andreopoulos W."/>
            <person name="Pangilinan J."/>
            <person name="Riley R."/>
            <person name="Hundley H."/>
            <person name="Na H."/>
            <person name="Barry K."/>
            <person name="Grigoriev I.V."/>
            <person name="Stajich J.E."/>
            <person name="Kennedy P.G."/>
        </authorList>
    </citation>
    <scope>NUCLEOTIDE SEQUENCE</scope>
    <source>
        <strain evidence="2">MN1</strain>
    </source>
</reference>
<protein>
    <recommendedName>
        <fullName evidence="1">CHAT domain-containing protein</fullName>
    </recommendedName>
</protein>
<evidence type="ECO:0000313" key="2">
    <source>
        <dbReference type="EMBL" id="KAG1794709.1"/>
    </source>
</evidence>
<accession>A0A9P7AR96</accession>
<feature type="non-terminal residue" evidence="2">
    <location>
        <position position="74"/>
    </location>
</feature>
<keyword evidence="3" id="KW-1185">Reference proteome</keyword>